<dbReference type="SUPFAM" id="SSF88946">
    <property type="entry name" value="Sigma2 domain of RNA polymerase sigma factors"/>
    <property type="match status" value="1"/>
</dbReference>
<keyword evidence="4" id="KW-0238">DNA-binding</keyword>
<dbReference type="EMBL" id="NBWZ01000001">
    <property type="protein sequence ID" value="RFA10533.1"/>
    <property type="molecule type" value="Genomic_DNA"/>
</dbReference>
<dbReference type="NCBIfam" id="NF007227">
    <property type="entry name" value="PRK09645.1"/>
    <property type="match status" value="1"/>
</dbReference>
<dbReference type="InterPro" id="IPR014284">
    <property type="entry name" value="RNA_pol_sigma-70_dom"/>
</dbReference>
<dbReference type="InterPro" id="IPR007627">
    <property type="entry name" value="RNA_pol_sigma70_r2"/>
</dbReference>
<keyword evidence="3" id="KW-0731">Sigma factor</keyword>
<dbReference type="PANTHER" id="PTHR43133">
    <property type="entry name" value="RNA POLYMERASE ECF-TYPE SIGMA FACTO"/>
    <property type="match status" value="1"/>
</dbReference>
<name>A0A3E0VM74_9MICO</name>
<comment type="similarity">
    <text evidence="1">Belongs to the sigma-70 factor family. ECF subfamily.</text>
</comment>
<dbReference type="PANTHER" id="PTHR43133:SF52">
    <property type="entry name" value="ECF RNA POLYMERASE SIGMA FACTOR SIGL"/>
    <property type="match status" value="1"/>
</dbReference>
<evidence type="ECO:0000256" key="1">
    <source>
        <dbReference type="ARBA" id="ARBA00010641"/>
    </source>
</evidence>
<dbReference type="RefSeq" id="WP_116415907.1">
    <property type="nucleotide sequence ID" value="NZ_NBWZ01000001.1"/>
</dbReference>
<accession>A0A3E0VM74</accession>
<dbReference type="Proteomes" id="UP000256486">
    <property type="component" value="Unassembled WGS sequence"/>
</dbReference>
<evidence type="ECO:0000256" key="5">
    <source>
        <dbReference type="ARBA" id="ARBA00023163"/>
    </source>
</evidence>
<feature type="domain" description="RNA polymerase sigma-70 region 4" evidence="7">
    <location>
        <begin position="109"/>
        <end position="157"/>
    </location>
</feature>
<evidence type="ECO:0000256" key="4">
    <source>
        <dbReference type="ARBA" id="ARBA00023125"/>
    </source>
</evidence>
<dbReference type="InterPro" id="IPR039425">
    <property type="entry name" value="RNA_pol_sigma-70-like"/>
</dbReference>
<dbReference type="AlphaFoldDB" id="A0A3E0VM74"/>
<keyword evidence="9" id="KW-1185">Reference proteome</keyword>
<dbReference type="CDD" id="cd06171">
    <property type="entry name" value="Sigma70_r4"/>
    <property type="match status" value="1"/>
</dbReference>
<evidence type="ECO:0000256" key="3">
    <source>
        <dbReference type="ARBA" id="ARBA00023082"/>
    </source>
</evidence>
<evidence type="ECO:0000313" key="9">
    <source>
        <dbReference type="Proteomes" id="UP000256486"/>
    </source>
</evidence>
<dbReference type="InterPro" id="IPR013324">
    <property type="entry name" value="RNA_pol_sigma_r3/r4-like"/>
</dbReference>
<evidence type="ECO:0000256" key="2">
    <source>
        <dbReference type="ARBA" id="ARBA00023015"/>
    </source>
</evidence>
<dbReference type="InterPro" id="IPR036388">
    <property type="entry name" value="WH-like_DNA-bd_sf"/>
</dbReference>
<evidence type="ECO:0000259" key="7">
    <source>
        <dbReference type="Pfam" id="PF04545"/>
    </source>
</evidence>
<organism evidence="8 9">
    <name type="scientific">Subtercola boreus</name>
    <dbReference type="NCBI Taxonomy" id="120213"/>
    <lineage>
        <taxon>Bacteria</taxon>
        <taxon>Bacillati</taxon>
        <taxon>Actinomycetota</taxon>
        <taxon>Actinomycetes</taxon>
        <taxon>Micrococcales</taxon>
        <taxon>Microbacteriaceae</taxon>
        <taxon>Subtercola</taxon>
    </lineage>
</organism>
<dbReference type="OrthoDB" id="9784272at2"/>
<protein>
    <submittedName>
        <fullName evidence="8">RNA polymerase subunit sigma</fullName>
    </submittedName>
</protein>
<keyword evidence="5" id="KW-0804">Transcription</keyword>
<dbReference type="InterPro" id="IPR007630">
    <property type="entry name" value="RNA_pol_sigma70_r4"/>
</dbReference>
<evidence type="ECO:0000259" key="6">
    <source>
        <dbReference type="Pfam" id="PF04542"/>
    </source>
</evidence>
<reference evidence="8 9" key="1">
    <citation type="submission" date="2017-04" db="EMBL/GenBank/DDBJ databases">
        <title>Comparative genome analysis of Subtercola boreus.</title>
        <authorList>
            <person name="Cho Y.-J."/>
            <person name="Cho A."/>
            <person name="Kim O.-S."/>
            <person name="Lee J.-I."/>
        </authorList>
    </citation>
    <scope>NUCLEOTIDE SEQUENCE [LARGE SCALE GENOMIC DNA]</scope>
    <source>
        <strain evidence="8 9">K300</strain>
    </source>
</reference>
<dbReference type="GO" id="GO:0003677">
    <property type="term" value="F:DNA binding"/>
    <property type="evidence" value="ECO:0007669"/>
    <property type="project" value="UniProtKB-KW"/>
</dbReference>
<proteinExistence type="inferred from homology"/>
<evidence type="ECO:0000313" key="8">
    <source>
        <dbReference type="EMBL" id="RFA10533.1"/>
    </source>
</evidence>
<dbReference type="InterPro" id="IPR013325">
    <property type="entry name" value="RNA_pol_sigma_r2"/>
</dbReference>
<dbReference type="NCBIfam" id="TIGR02937">
    <property type="entry name" value="sigma70-ECF"/>
    <property type="match status" value="1"/>
</dbReference>
<dbReference type="Pfam" id="PF04542">
    <property type="entry name" value="Sigma70_r2"/>
    <property type="match status" value="1"/>
</dbReference>
<dbReference type="Pfam" id="PF04545">
    <property type="entry name" value="Sigma70_r4"/>
    <property type="match status" value="1"/>
</dbReference>
<dbReference type="SUPFAM" id="SSF88659">
    <property type="entry name" value="Sigma3 and sigma4 domains of RNA polymerase sigma factors"/>
    <property type="match status" value="1"/>
</dbReference>
<dbReference type="GO" id="GO:0016987">
    <property type="term" value="F:sigma factor activity"/>
    <property type="evidence" value="ECO:0007669"/>
    <property type="project" value="UniProtKB-KW"/>
</dbReference>
<gene>
    <name evidence="8" type="ORF">B7R54_15960</name>
</gene>
<comment type="caution">
    <text evidence="8">The sequence shown here is derived from an EMBL/GenBank/DDBJ whole genome shotgun (WGS) entry which is preliminary data.</text>
</comment>
<feature type="domain" description="RNA polymerase sigma-70 region 2" evidence="6">
    <location>
        <begin position="12"/>
        <end position="79"/>
    </location>
</feature>
<dbReference type="GO" id="GO:0006352">
    <property type="term" value="P:DNA-templated transcription initiation"/>
    <property type="evidence" value="ECO:0007669"/>
    <property type="project" value="InterPro"/>
</dbReference>
<dbReference type="Gene3D" id="1.10.10.10">
    <property type="entry name" value="Winged helix-like DNA-binding domain superfamily/Winged helix DNA-binding domain"/>
    <property type="match status" value="1"/>
</dbReference>
<keyword evidence="2" id="KW-0805">Transcription regulation</keyword>
<dbReference type="Gene3D" id="1.10.1740.10">
    <property type="match status" value="1"/>
</dbReference>
<sequence>MDDQATLLRELHDQHAPALLRFVVRLTNDRQLAEDVVQETLFRAWRNPRVLQNAGVSPQSWLFTVARNLVIDDWRSARSRNEIGTDTVPERASADHTDQVLEAWLVSEAISGLSTPHREVLVHSFYGQKTVAEIGALLGIPEGTVKSRLHYALRAVRLSLQEKGVTR</sequence>